<reference evidence="6" key="1">
    <citation type="submission" date="2020-03" db="EMBL/GenBank/DDBJ databases">
        <authorList>
            <person name="Weist P."/>
        </authorList>
    </citation>
    <scope>NUCLEOTIDE SEQUENCE</scope>
</reference>
<feature type="transmembrane region" description="Helical" evidence="5">
    <location>
        <begin position="54"/>
        <end position="76"/>
    </location>
</feature>
<evidence type="ECO:0000313" key="7">
    <source>
        <dbReference type="Proteomes" id="UP001153269"/>
    </source>
</evidence>
<dbReference type="PANTHER" id="PTHR24064">
    <property type="entry name" value="SOLUTE CARRIER FAMILY 22 MEMBER"/>
    <property type="match status" value="1"/>
</dbReference>
<keyword evidence="4 5" id="KW-0472">Membrane</keyword>
<evidence type="ECO:0000256" key="1">
    <source>
        <dbReference type="ARBA" id="ARBA00004141"/>
    </source>
</evidence>
<evidence type="ECO:0000256" key="4">
    <source>
        <dbReference type="ARBA" id="ARBA00023136"/>
    </source>
</evidence>
<proteinExistence type="predicted"/>
<gene>
    <name evidence="6" type="ORF">PLEPLA_LOCUS15062</name>
</gene>
<comment type="caution">
    <text evidence="6">The sequence shown here is derived from an EMBL/GenBank/DDBJ whole genome shotgun (WGS) entry which is preliminary data.</text>
</comment>
<dbReference type="Gene3D" id="1.20.1250.20">
    <property type="entry name" value="MFS general substrate transporter like domains"/>
    <property type="match status" value="1"/>
</dbReference>
<keyword evidence="2 5" id="KW-0812">Transmembrane</keyword>
<protein>
    <submittedName>
        <fullName evidence="6">Uncharacterized protein</fullName>
    </submittedName>
</protein>
<comment type="subcellular location">
    <subcellularLocation>
        <location evidence="1">Membrane</location>
        <topology evidence="1">Multi-pass membrane protein</topology>
    </subcellularLocation>
</comment>
<organism evidence="6 7">
    <name type="scientific">Pleuronectes platessa</name>
    <name type="common">European plaice</name>
    <dbReference type="NCBI Taxonomy" id="8262"/>
    <lineage>
        <taxon>Eukaryota</taxon>
        <taxon>Metazoa</taxon>
        <taxon>Chordata</taxon>
        <taxon>Craniata</taxon>
        <taxon>Vertebrata</taxon>
        <taxon>Euteleostomi</taxon>
        <taxon>Actinopterygii</taxon>
        <taxon>Neopterygii</taxon>
        <taxon>Teleostei</taxon>
        <taxon>Neoteleostei</taxon>
        <taxon>Acanthomorphata</taxon>
        <taxon>Carangaria</taxon>
        <taxon>Pleuronectiformes</taxon>
        <taxon>Pleuronectoidei</taxon>
        <taxon>Pleuronectidae</taxon>
        <taxon>Pleuronectes</taxon>
    </lineage>
</organism>
<evidence type="ECO:0000256" key="2">
    <source>
        <dbReference type="ARBA" id="ARBA00022692"/>
    </source>
</evidence>
<dbReference type="AlphaFoldDB" id="A0A9N7UBC7"/>
<name>A0A9N7UBC7_PLEPL</name>
<dbReference type="Proteomes" id="UP001153269">
    <property type="component" value="Unassembled WGS sequence"/>
</dbReference>
<dbReference type="InterPro" id="IPR036259">
    <property type="entry name" value="MFS_trans_sf"/>
</dbReference>
<dbReference type="EMBL" id="CADEAL010000944">
    <property type="protein sequence ID" value="CAB1427124.1"/>
    <property type="molecule type" value="Genomic_DNA"/>
</dbReference>
<keyword evidence="3 5" id="KW-1133">Transmembrane helix</keyword>
<keyword evidence="7" id="KW-1185">Reference proteome</keyword>
<feature type="transmembrane region" description="Helical" evidence="5">
    <location>
        <begin position="148"/>
        <end position="168"/>
    </location>
</feature>
<evidence type="ECO:0000313" key="6">
    <source>
        <dbReference type="EMBL" id="CAB1427124.1"/>
    </source>
</evidence>
<feature type="transmembrane region" description="Helical" evidence="5">
    <location>
        <begin position="104"/>
        <end position="128"/>
    </location>
</feature>
<dbReference type="GO" id="GO:0016020">
    <property type="term" value="C:membrane"/>
    <property type="evidence" value="ECO:0007669"/>
    <property type="project" value="UniProtKB-SubCell"/>
</dbReference>
<feature type="transmembrane region" description="Helical" evidence="5">
    <location>
        <begin position="24"/>
        <end position="42"/>
    </location>
</feature>
<evidence type="ECO:0000256" key="5">
    <source>
        <dbReference type="SAM" id="Phobius"/>
    </source>
</evidence>
<sequence>MQPEDEAQQTFTFMDLIRTRNMRNITILGVFIWTSVSMVFYGLTLNTSNMNGNIYLNCFISAAIDIVMYIASWLLVSRAPRAHSPLLLNDVLWHHASDHQDMHLMFQVLGSLGQIGVSAAYSFIFLFFPELIPTVVRNMGLVVDSKGARIGTILSLFSITAAVCSMLLQDTINRQLPDLISQVQPIRSCHCCCPKETARAQAHTTEGCKKIGQECHLLKGNHKARVEW</sequence>
<accession>A0A9N7UBC7</accession>
<evidence type="ECO:0000256" key="3">
    <source>
        <dbReference type="ARBA" id="ARBA00022989"/>
    </source>
</evidence>